<evidence type="ECO:0000313" key="1">
    <source>
        <dbReference type="EMBL" id="CAG5077207.1"/>
    </source>
</evidence>
<sequence length="192" mass="21701">MTICRGSKYFCQHVYVGDAIAEKSTPVRQSSRQLRVTFDEPTPTSRSLLRPPAIEDDNLEGVRMILNNGMDVNEPIITTGQFTGAATILVQLLVNNYKADVNATAADGTRSIHLVCFYQPHPKQIGLFIKGHTYGAIIYTLVQTNANADAEFGRDIFLKHFEDSDWCPDFGDKITLYSFLLFFMIDHYFCIY</sequence>
<organism evidence="1 2">
    <name type="scientific">Cotesia congregata</name>
    <name type="common">Parasitoid wasp</name>
    <name type="synonym">Apanteles congregatus</name>
    <dbReference type="NCBI Taxonomy" id="51543"/>
    <lineage>
        <taxon>Eukaryota</taxon>
        <taxon>Metazoa</taxon>
        <taxon>Ecdysozoa</taxon>
        <taxon>Arthropoda</taxon>
        <taxon>Hexapoda</taxon>
        <taxon>Insecta</taxon>
        <taxon>Pterygota</taxon>
        <taxon>Neoptera</taxon>
        <taxon>Endopterygota</taxon>
        <taxon>Hymenoptera</taxon>
        <taxon>Apocrita</taxon>
        <taxon>Ichneumonoidea</taxon>
        <taxon>Braconidae</taxon>
        <taxon>Microgastrinae</taxon>
        <taxon>Cotesia</taxon>
    </lineage>
</organism>
<dbReference type="OrthoDB" id="7667736at2759"/>
<dbReference type="AlphaFoldDB" id="A0A8J2H0P6"/>
<name>A0A8J2H0P6_COTCN</name>
<evidence type="ECO:0000313" key="2">
    <source>
        <dbReference type="Proteomes" id="UP000786811"/>
    </source>
</evidence>
<accession>A0A8J2H0P6</accession>
<keyword evidence="2" id="KW-1185">Reference proteome</keyword>
<dbReference type="Proteomes" id="UP000786811">
    <property type="component" value="Unassembled WGS sequence"/>
</dbReference>
<proteinExistence type="predicted"/>
<comment type="caution">
    <text evidence="1">The sequence shown here is derived from an EMBL/GenBank/DDBJ whole genome shotgun (WGS) entry which is preliminary data.</text>
</comment>
<protein>
    <submittedName>
        <fullName evidence="1">Uncharacterized protein</fullName>
    </submittedName>
</protein>
<dbReference type="EMBL" id="CAJNRD030001117">
    <property type="protein sequence ID" value="CAG5077207.1"/>
    <property type="molecule type" value="Genomic_DNA"/>
</dbReference>
<reference evidence="1" key="1">
    <citation type="submission" date="2021-04" db="EMBL/GenBank/DDBJ databases">
        <authorList>
            <person name="Chebbi M.A.C M."/>
        </authorList>
    </citation>
    <scope>NUCLEOTIDE SEQUENCE</scope>
</reference>
<gene>
    <name evidence="1" type="ORF">HICCMSTLAB_LOCUS2399</name>
</gene>